<keyword evidence="1" id="KW-1133">Transmembrane helix</keyword>
<feature type="transmembrane region" description="Helical" evidence="1">
    <location>
        <begin position="52"/>
        <end position="73"/>
    </location>
</feature>
<evidence type="ECO:0000256" key="1">
    <source>
        <dbReference type="SAM" id="Phobius"/>
    </source>
</evidence>
<accession>A0A803R1M3</accession>
<reference evidence="2" key="2">
    <citation type="submission" date="2021-03" db="UniProtKB">
        <authorList>
            <consortium name="EnsemblPlants"/>
        </authorList>
    </citation>
    <scope>IDENTIFICATION</scope>
</reference>
<evidence type="ECO:0000313" key="3">
    <source>
        <dbReference type="Proteomes" id="UP000596661"/>
    </source>
</evidence>
<keyword evidence="3" id="KW-1185">Reference proteome</keyword>
<dbReference type="AlphaFoldDB" id="A0A803R1M3"/>
<dbReference type="EnsemblPlants" id="novel_model_4006_5bd9a17a">
    <property type="protein sequence ID" value="cds.novel_model_4006_5bd9a17a"/>
    <property type="gene ID" value="novel_gene_2164_5bd9a17a"/>
</dbReference>
<dbReference type="EMBL" id="UZAU01000409">
    <property type="status" value="NOT_ANNOTATED_CDS"/>
    <property type="molecule type" value="Genomic_DNA"/>
</dbReference>
<keyword evidence="1" id="KW-0472">Membrane</keyword>
<dbReference type="Gramene" id="novel_model_4006_5bd9a17a">
    <property type="protein sequence ID" value="cds.novel_model_4006_5bd9a17a"/>
    <property type="gene ID" value="novel_gene_2164_5bd9a17a"/>
</dbReference>
<name>A0A803R1M3_CANSA</name>
<sequence>MNELLLPLIFFFEMKPQFILSQILTINVYNNQKFVYIINVSIYLALKLDFNLLISSFHSLFVSCIYISLCFMYK</sequence>
<reference evidence="2" key="1">
    <citation type="submission" date="2018-11" db="EMBL/GenBank/DDBJ databases">
        <authorList>
            <person name="Grassa J C."/>
        </authorList>
    </citation>
    <scope>NUCLEOTIDE SEQUENCE [LARGE SCALE GENOMIC DNA]</scope>
</reference>
<keyword evidence="1" id="KW-0812">Transmembrane</keyword>
<proteinExistence type="predicted"/>
<protein>
    <submittedName>
        <fullName evidence="2">Uncharacterized protein</fullName>
    </submittedName>
</protein>
<dbReference type="Proteomes" id="UP000596661">
    <property type="component" value="Chromosome 5"/>
</dbReference>
<evidence type="ECO:0000313" key="2">
    <source>
        <dbReference type="EnsemblPlants" id="cds.novel_model_4006_5bd9a17a"/>
    </source>
</evidence>
<organism evidence="2 3">
    <name type="scientific">Cannabis sativa</name>
    <name type="common">Hemp</name>
    <name type="synonym">Marijuana</name>
    <dbReference type="NCBI Taxonomy" id="3483"/>
    <lineage>
        <taxon>Eukaryota</taxon>
        <taxon>Viridiplantae</taxon>
        <taxon>Streptophyta</taxon>
        <taxon>Embryophyta</taxon>
        <taxon>Tracheophyta</taxon>
        <taxon>Spermatophyta</taxon>
        <taxon>Magnoliopsida</taxon>
        <taxon>eudicotyledons</taxon>
        <taxon>Gunneridae</taxon>
        <taxon>Pentapetalae</taxon>
        <taxon>rosids</taxon>
        <taxon>fabids</taxon>
        <taxon>Rosales</taxon>
        <taxon>Cannabaceae</taxon>
        <taxon>Cannabis</taxon>
    </lineage>
</organism>